<keyword evidence="9" id="KW-0206">Cytoskeleton</keyword>
<dbReference type="InterPro" id="IPR011990">
    <property type="entry name" value="TPR-like_helical_dom_sf"/>
</dbReference>
<keyword evidence="7" id="KW-0175">Coiled coil</keyword>
<evidence type="ECO:0000313" key="10">
    <source>
        <dbReference type="EMBL" id="GAA4255267.1"/>
    </source>
</evidence>
<reference evidence="11" key="1">
    <citation type="journal article" date="2019" name="Int. J. Syst. Evol. Microbiol.">
        <title>The Global Catalogue of Microorganisms (GCM) 10K type strain sequencing project: providing services to taxonomists for standard genome sequencing and annotation.</title>
        <authorList>
            <consortium name="The Broad Institute Genomics Platform"/>
            <consortium name="The Broad Institute Genome Sequencing Center for Infectious Disease"/>
            <person name="Wu L."/>
            <person name="Ma J."/>
        </authorList>
    </citation>
    <scope>NUCLEOTIDE SEQUENCE [LARGE SCALE GENOMIC DNA]</scope>
    <source>
        <strain evidence="11">JCM 17441</strain>
    </source>
</reference>
<dbReference type="InterPro" id="IPR019734">
    <property type="entry name" value="TPR_rpt"/>
</dbReference>
<gene>
    <name evidence="10" type="ORF">GCM10022255_063460</name>
</gene>
<evidence type="ECO:0000256" key="3">
    <source>
        <dbReference type="ARBA" id="ARBA00022490"/>
    </source>
</evidence>
<organism evidence="10 11">
    <name type="scientific">Dactylosporangium darangshiense</name>
    <dbReference type="NCBI Taxonomy" id="579108"/>
    <lineage>
        <taxon>Bacteria</taxon>
        <taxon>Bacillati</taxon>
        <taxon>Actinomycetota</taxon>
        <taxon>Actinomycetes</taxon>
        <taxon>Micromonosporales</taxon>
        <taxon>Micromonosporaceae</taxon>
        <taxon>Dactylosporangium</taxon>
    </lineage>
</organism>
<sequence length="164" mass="17913">MEADPRSMVATTNSGIMNTGDNPRFIRIDAGSSLPAPFRVVGLPREPVVPFVGRDRDLALLEASALTRALYNLAYALDAMDRPDEALPLRRRALEVSEAALGPDHPIVAVRLHNLATTLLLLSRPTEARPLHERALRISESTLGPDHPTTVTISRNLAELELPE</sequence>
<protein>
    <recommendedName>
        <fullName evidence="12">Tetratricopeptide repeat protein</fullName>
    </recommendedName>
</protein>
<dbReference type="InterPro" id="IPR002151">
    <property type="entry name" value="Kinesin_light"/>
</dbReference>
<dbReference type="SMART" id="SM00028">
    <property type="entry name" value="TPR"/>
    <property type="match status" value="2"/>
</dbReference>
<name>A0ABP8DGA3_9ACTN</name>
<evidence type="ECO:0000256" key="4">
    <source>
        <dbReference type="ARBA" id="ARBA00022701"/>
    </source>
</evidence>
<evidence type="ECO:0000256" key="7">
    <source>
        <dbReference type="ARBA" id="ARBA00023054"/>
    </source>
</evidence>
<dbReference type="Proteomes" id="UP001500620">
    <property type="component" value="Unassembled WGS sequence"/>
</dbReference>
<keyword evidence="4" id="KW-0493">Microtubule</keyword>
<comment type="caution">
    <text evidence="10">The sequence shown here is derived from an EMBL/GenBank/DDBJ whole genome shotgun (WGS) entry which is preliminary data.</text>
</comment>
<dbReference type="SUPFAM" id="SSF48452">
    <property type="entry name" value="TPR-like"/>
    <property type="match status" value="1"/>
</dbReference>
<accession>A0ABP8DGA3</accession>
<evidence type="ECO:0008006" key="12">
    <source>
        <dbReference type="Google" id="ProtNLM"/>
    </source>
</evidence>
<evidence type="ECO:0000256" key="9">
    <source>
        <dbReference type="ARBA" id="ARBA00023212"/>
    </source>
</evidence>
<comment type="similarity">
    <text evidence="2">Belongs to the kinesin light chain family.</text>
</comment>
<dbReference type="PANTHER" id="PTHR45783">
    <property type="entry name" value="KINESIN LIGHT CHAIN"/>
    <property type="match status" value="1"/>
</dbReference>
<dbReference type="RefSeq" id="WP_345132258.1">
    <property type="nucleotide sequence ID" value="NZ_BAABAT010000020.1"/>
</dbReference>
<evidence type="ECO:0000256" key="2">
    <source>
        <dbReference type="ARBA" id="ARBA00009622"/>
    </source>
</evidence>
<dbReference type="PANTHER" id="PTHR45783:SF3">
    <property type="entry name" value="KINESIN LIGHT CHAIN"/>
    <property type="match status" value="1"/>
</dbReference>
<keyword evidence="3" id="KW-0963">Cytoplasm</keyword>
<evidence type="ECO:0000256" key="6">
    <source>
        <dbReference type="ARBA" id="ARBA00022803"/>
    </source>
</evidence>
<comment type="subcellular location">
    <subcellularLocation>
        <location evidence="1">Cytoplasm</location>
        <location evidence="1">Cytoskeleton</location>
    </subcellularLocation>
</comment>
<evidence type="ECO:0000313" key="11">
    <source>
        <dbReference type="Proteomes" id="UP001500620"/>
    </source>
</evidence>
<dbReference type="EMBL" id="BAABAT010000020">
    <property type="protein sequence ID" value="GAA4255267.1"/>
    <property type="molecule type" value="Genomic_DNA"/>
</dbReference>
<keyword evidence="11" id="KW-1185">Reference proteome</keyword>
<proteinExistence type="inferred from homology"/>
<keyword evidence="8" id="KW-0505">Motor protein</keyword>
<keyword evidence="6" id="KW-0802">TPR repeat</keyword>
<evidence type="ECO:0000256" key="1">
    <source>
        <dbReference type="ARBA" id="ARBA00004245"/>
    </source>
</evidence>
<evidence type="ECO:0000256" key="5">
    <source>
        <dbReference type="ARBA" id="ARBA00022737"/>
    </source>
</evidence>
<keyword evidence="5" id="KW-0677">Repeat</keyword>
<dbReference type="Gene3D" id="1.25.40.10">
    <property type="entry name" value="Tetratricopeptide repeat domain"/>
    <property type="match status" value="1"/>
</dbReference>
<dbReference type="Pfam" id="PF13424">
    <property type="entry name" value="TPR_12"/>
    <property type="match status" value="1"/>
</dbReference>
<evidence type="ECO:0000256" key="8">
    <source>
        <dbReference type="ARBA" id="ARBA00023175"/>
    </source>
</evidence>